<dbReference type="SUPFAM" id="SSF48452">
    <property type="entry name" value="TPR-like"/>
    <property type="match status" value="1"/>
</dbReference>
<reference evidence="7 8" key="1">
    <citation type="submission" date="2024-10" db="EMBL/GenBank/DDBJ databases">
        <title>The Natural Products Discovery Center: Release of the First 8490 Sequenced Strains for Exploring Actinobacteria Biosynthetic Diversity.</title>
        <authorList>
            <person name="Kalkreuter E."/>
            <person name="Kautsar S.A."/>
            <person name="Yang D."/>
            <person name="Bader C.D."/>
            <person name="Teijaro C.N."/>
            <person name="Fluegel L."/>
            <person name="Davis C.M."/>
            <person name="Simpson J.R."/>
            <person name="Lauterbach L."/>
            <person name="Steele A.D."/>
            <person name="Gui C."/>
            <person name="Meng S."/>
            <person name="Li G."/>
            <person name="Viehrig K."/>
            <person name="Ye F."/>
            <person name="Su P."/>
            <person name="Kiefer A.F."/>
            <person name="Nichols A."/>
            <person name="Cepeda A.J."/>
            <person name="Yan W."/>
            <person name="Fan B."/>
            <person name="Jiang Y."/>
            <person name="Adhikari A."/>
            <person name="Zheng C.-J."/>
            <person name="Schuster L."/>
            <person name="Cowan T.M."/>
            <person name="Smanski M.J."/>
            <person name="Chevrette M.G."/>
            <person name="De Carvalho L.P.S."/>
            <person name="Shen B."/>
        </authorList>
    </citation>
    <scope>NUCLEOTIDE SEQUENCE [LARGE SCALE GENOMIC DNA]</scope>
    <source>
        <strain evidence="7 8">NPDC021253</strain>
    </source>
</reference>
<dbReference type="Gene3D" id="3.40.50.300">
    <property type="entry name" value="P-loop containing nucleotide triphosphate hydrolases"/>
    <property type="match status" value="1"/>
</dbReference>
<feature type="DNA-binding region" description="OmpR/PhoB-type" evidence="5">
    <location>
        <begin position="1"/>
        <end position="92"/>
    </location>
</feature>
<keyword evidence="8" id="KW-1185">Reference proteome</keyword>
<dbReference type="PANTHER" id="PTHR35807:SF1">
    <property type="entry name" value="TRANSCRIPTIONAL REGULATOR REDD"/>
    <property type="match status" value="1"/>
</dbReference>
<dbReference type="Gene3D" id="1.10.10.10">
    <property type="entry name" value="Winged helix-like DNA-binding domain superfamily/Winged helix DNA-binding domain"/>
    <property type="match status" value="1"/>
</dbReference>
<dbReference type="InterPro" id="IPR027417">
    <property type="entry name" value="P-loop_NTPase"/>
</dbReference>
<dbReference type="SMART" id="SM00862">
    <property type="entry name" value="Trans_reg_C"/>
    <property type="match status" value="1"/>
</dbReference>
<dbReference type="InterPro" id="IPR001867">
    <property type="entry name" value="OmpR/PhoB-type_DNA-bd"/>
</dbReference>
<dbReference type="SUPFAM" id="SSF52540">
    <property type="entry name" value="P-loop containing nucleoside triphosphate hydrolases"/>
    <property type="match status" value="1"/>
</dbReference>
<dbReference type="Pfam" id="PF13191">
    <property type="entry name" value="AAA_16"/>
    <property type="match status" value="1"/>
</dbReference>
<dbReference type="InterPro" id="IPR051677">
    <property type="entry name" value="AfsR-DnrI-RedD_regulator"/>
</dbReference>
<dbReference type="InterPro" id="IPR036388">
    <property type="entry name" value="WH-like_DNA-bd_sf"/>
</dbReference>
<dbReference type="InterPro" id="IPR016032">
    <property type="entry name" value="Sig_transdc_resp-reg_C-effctor"/>
</dbReference>
<evidence type="ECO:0000313" key="7">
    <source>
        <dbReference type="EMBL" id="MFI0796696.1"/>
    </source>
</evidence>
<keyword evidence="3 5" id="KW-0238">DNA-binding</keyword>
<dbReference type="RefSeq" id="WP_396685059.1">
    <property type="nucleotide sequence ID" value="NZ_JBIRPU010000032.1"/>
</dbReference>
<dbReference type="InterPro" id="IPR041664">
    <property type="entry name" value="AAA_16"/>
</dbReference>
<dbReference type="PROSITE" id="PS51755">
    <property type="entry name" value="OMPR_PHOB"/>
    <property type="match status" value="1"/>
</dbReference>
<dbReference type="InterPro" id="IPR005158">
    <property type="entry name" value="BTAD"/>
</dbReference>
<proteinExistence type="inferred from homology"/>
<protein>
    <submittedName>
        <fullName evidence="7">BTAD domain-containing putative transcriptional regulator</fullName>
    </submittedName>
</protein>
<dbReference type="Pfam" id="PF00486">
    <property type="entry name" value="Trans_reg_C"/>
    <property type="match status" value="1"/>
</dbReference>
<evidence type="ECO:0000256" key="2">
    <source>
        <dbReference type="ARBA" id="ARBA00023015"/>
    </source>
</evidence>
<comment type="similarity">
    <text evidence="1">Belongs to the AfsR/DnrI/RedD regulatory family.</text>
</comment>
<comment type="caution">
    <text evidence="7">The sequence shown here is derived from an EMBL/GenBank/DDBJ whole genome shotgun (WGS) entry which is preliminary data.</text>
</comment>
<keyword evidence="4" id="KW-0804">Transcription</keyword>
<gene>
    <name evidence="7" type="ORF">ACH4OY_29015</name>
</gene>
<dbReference type="InterPro" id="IPR011990">
    <property type="entry name" value="TPR-like_helical_dom_sf"/>
</dbReference>
<dbReference type="EMBL" id="JBIRPU010000032">
    <property type="protein sequence ID" value="MFI0796696.1"/>
    <property type="molecule type" value="Genomic_DNA"/>
</dbReference>
<evidence type="ECO:0000256" key="5">
    <source>
        <dbReference type="PROSITE-ProRule" id="PRU01091"/>
    </source>
</evidence>
<dbReference type="Gene3D" id="1.25.40.10">
    <property type="entry name" value="Tetratricopeptide repeat domain"/>
    <property type="match status" value="1"/>
</dbReference>
<organism evidence="7 8">
    <name type="scientific">Micromonospora rubida</name>
    <dbReference type="NCBI Taxonomy" id="2697657"/>
    <lineage>
        <taxon>Bacteria</taxon>
        <taxon>Bacillati</taxon>
        <taxon>Actinomycetota</taxon>
        <taxon>Actinomycetes</taxon>
        <taxon>Micromonosporales</taxon>
        <taxon>Micromonosporaceae</taxon>
        <taxon>Micromonospora</taxon>
    </lineage>
</organism>
<dbReference type="SMART" id="SM01043">
    <property type="entry name" value="BTAD"/>
    <property type="match status" value="1"/>
</dbReference>
<name>A0ABW7SW60_9ACTN</name>
<keyword evidence="2" id="KW-0805">Transcription regulation</keyword>
<dbReference type="CDD" id="cd15831">
    <property type="entry name" value="BTAD"/>
    <property type="match status" value="1"/>
</dbReference>
<dbReference type="PRINTS" id="PR00364">
    <property type="entry name" value="DISEASERSIST"/>
</dbReference>
<evidence type="ECO:0000313" key="8">
    <source>
        <dbReference type="Proteomes" id="UP001611075"/>
    </source>
</evidence>
<evidence type="ECO:0000259" key="6">
    <source>
        <dbReference type="PROSITE" id="PS51755"/>
    </source>
</evidence>
<accession>A0ABW7SW60</accession>
<evidence type="ECO:0000256" key="3">
    <source>
        <dbReference type="ARBA" id="ARBA00023125"/>
    </source>
</evidence>
<dbReference type="InterPro" id="IPR003593">
    <property type="entry name" value="AAA+_ATPase"/>
</dbReference>
<sequence length="654" mass="72318">MEFLFLGPLVVRSDDSEVTISAPRQRVVLTTLLLSPNKVVPVDRIARFVWENPLPPSAAATVRTYVMRLRQVLGKAGAERILTRAPGYLLQAAEDETDLGRFHAHRRAAKRLVERDDLPGAVAELDQGLGLWRNDPFLDVPSLRLRDSEGVQLRELRLQALGWRMDMQLTLQRHAELLPELRQIVCEQPFNEAFVGRLMLALARAGQQPEALELYRRTRADLIGEFGMEPGNDLREIQGRILRAEAGSAPAVAVRAGPYPVRDEPAVPEEVEMPLPAQLPPAVHDFTGRDPETRELAALLTSPASPAPVAVITGGPGVGKTSLLLRAAHAARGDFPDGQLYASLKDNHGRPADPADVAGRFLVGLGVPEPSVPIGGADRLAFYRSAIARRRVLVVLDDVTSGSQMGPLMPGSGDSRVLVSSRCHLVDADWFRTIQLAVLDDDESFGLLAGIIGREQTDAAPEAVRWIVRACSGMPLALRVAGLRLQLAHRTRRKLDALARRLADPQRILDELQFGELAVRTALDRAYDDLAAHGRNGTDLRLVLRRLGMIPPRCIRPPTVGALLECTPERAEELLDDLVDAHLLRAEDGGCYQMPWLIWVHARERMYREELSGYYIAAVERLTRYRRTISKPSCYSCQPQRWIAGAVALAEYRI</sequence>
<dbReference type="PANTHER" id="PTHR35807">
    <property type="entry name" value="TRANSCRIPTIONAL REGULATOR REDD-RELATED"/>
    <property type="match status" value="1"/>
</dbReference>
<evidence type="ECO:0000256" key="4">
    <source>
        <dbReference type="ARBA" id="ARBA00023163"/>
    </source>
</evidence>
<feature type="domain" description="OmpR/PhoB-type" evidence="6">
    <location>
        <begin position="1"/>
        <end position="92"/>
    </location>
</feature>
<dbReference type="SUPFAM" id="SSF46894">
    <property type="entry name" value="C-terminal effector domain of the bipartite response regulators"/>
    <property type="match status" value="1"/>
</dbReference>
<dbReference type="SMART" id="SM00382">
    <property type="entry name" value="AAA"/>
    <property type="match status" value="1"/>
</dbReference>
<dbReference type="Pfam" id="PF03704">
    <property type="entry name" value="BTAD"/>
    <property type="match status" value="1"/>
</dbReference>
<dbReference type="Proteomes" id="UP001611075">
    <property type="component" value="Unassembled WGS sequence"/>
</dbReference>
<evidence type="ECO:0000256" key="1">
    <source>
        <dbReference type="ARBA" id="ARBA00005820"/>
    </source>
</evidence>